<dbReference type="PANTHER" id="PTHR11102:SF160">
    <property type="entry name" value="ERAD-ASSOCIATED E3 UBIQUITIN-PROTEIN LIGASE COMPONENT HRD3"/>
    <property type="match status" value="1"/>
</dbReference>
<gene>
    <name evidence="1" type="ORF">BO223_07545</name>
</gene>
<protein>
    <recommendedName>
        <fullName evidence="3">Sel1 repeat family protein</fullName>
    </recommendedName>
</protein>
<dbReference type="AlphaFoldDB" id="A0A1Q9YJP1"/>
<dbReference type="Pfam" id="PF08238">
    <property type="entry name" value="Sel1"/>
    <property type="match status" value="3"/>
</dbReference>
<sequence length="206" mass="22675">MCLGVSFVFLHGCSPGMSATIGTVTGSVVGLIPLSGLFAKVTLYPEGSVMDMEQELLNDVIREYRQLLEAGDLPAALPLIRQAAHWGDLESQILAADLYMNTLQDPAQALEYTRLAALNGDTDSMLNLGVMLRERREFDKAFYFIQKAAMAACPRAYEPLAAMYMMGQGTPRDLQQAKYWNLQGLEADPENAGLQRQHRVLEKAGC</sequence>
<evidence type="ECO:0000313" key="1">
    <source>
        <dbReference type="EMBL" id="OLU44702.1"/>
    </source>
</evidence>
<dbReference type="InterPro" id="IPR011990">
    <property type="entry name" value="TPR-like_helical_dom_sf"/>
</dbReference>
<accession>A0A1Q9YJP1</accession>
<comment type="caution">
    <text evidence="1">The sequence shown here is derived from an EMBL/GenBank/DDBJ whole genome shotgun (WGS) entry which is preliminary data.</text>
</comment>
<proteinExistence type="predicted"/>
<organism evidence="1 2">
    <name type="scientific">Faecalibaculum rodentium</name>
    <dbReference type="NCBI Taxonomy" id="1702221"/>
    <lineage>
        <taxon>Bacteria</taxon>
        <taxon>Bacillati</taxon>
        <taxon>Bacillota</taxon>
        <taxon>Erysipelotrichia</taxon>
        <taxon>Erysipelotrichales</taxon>
        <taxon>Erysipelotrichaceae</taxon>
        <taxon>Faecalibaculum</taxon>
    </lineage>
</organism>
<reference evidence="1 2" key="1">
    <citation type="submission" date="2016-11" db="EMBL/GenBank/DDBJ databases">
        <title>Description of two novel members of the family Erysipelotrichaceae: Ileibacterium lipovorans gen. nov., sp. nov. and Dubosiella newyorkensis, gen. nov., sp. nov.</title>
        <authorList>
            <person name="Cox L.M."/>
            <person name="Sohn J."/>
            <person name="Tyrrell K.L."/>
            <person name="Citron D.M."/>
            <person name="Lawson P.A."/>
            <person name="Patel N.B."/>
            <person name="Iizumi T."/>
            <person name="Perez-Perez G.I."/>
            <person name="Goldstein E.J."/>
            <person name="Blaser M.J."/>
        </authorList>
    </citation>
    <scope>NUCLEOTIDE SEQUENCE [LARGE SCALE GENOMIC DNA]</scope>
    <source>
        <strain evidence="1 2">NYU-BL-K8</strain>
    </source>
</reference>
<name>A0A1Q9YJP1_9FIRM</name>
<dbReference type="Gene3D" id="1.25.40.10">
    <property type="entry name" value="Tetratricopeptide repeat domain"/>
    <property type="match status" value="1"/>
</dbReference>
<dbReference type="InterPro" id="IPR006597">
    <property type="entry name" value="Sel1-like"/>
</dbReference>
<dbReference type="PANTHER" id="PTHR11102">
    <property type="entry name" value="SEL-1-LIKE PROTEIN"/>
    <property type="match status" value="1"/>
</dbReference>
<dbReference type="EMBL" id="MPJZ01000060">
    <property type="protein sequence ID" value="OLU44702.1"/>
    <property type="molecule type" value="Genomic_DNA"/>
</dbReference>
<dbReference type="Proteomes" id="UP000186758">
    <property type="component" value="Unassembled WGS sequence"/>
</dbReference>
<dbReference type="InterPro" id="IPR050767">
    <property type="entry name" value="Sel1_AlgK"/>
</dbReference>
<evidence type="ECO:0008006" key="3">
    <source>
        <dbReference type="Google" id="ProtNLM"/>
    </source>
</evidence>
<evidence type="ECO:0000313" key="2">
    <source>
        <dbReference type="Proteomes" id="UP000186758"/>
    </source>
</evidence>
<dbReference type="SUPFAM" id="SSF81901">
    <property type="entry name" value="HCP-like"/>
    <property type="match status" value="1"/>
</dbReference>
<dbReference type="SMART" id="SM00671">
    <property type="entry name" value="SEL1"/>
    <property type="match status" value="3"/>
</dbReference>